<name>A0AAD8RT03_LOLMU</name>
<keyword evidence="4" id="KW-1185">Reference proteome</keyword>
<dbReference type="Pfam" id="PF20241">
    <property type="entry name" value="DUF6598"/>
    <property type="match status" value="1"/>
</dbReference>
<sequence>MESGIARAVASPKAPHSRVTFADETSIEEKRRKIESGGAQAVSSSSAAPRSRVPLGDDGRPLDGVTRAKIIRHLRHGDGSIYRSNGYYAKVYRLHDTNETCLGPMMMTEPSSSCMADGRRVCQSHEFRTMMQIFYLKLAYTSSYVGGPVELYGYVAVRDLLNPMRNYIFNRQRDDPFIVGHDGFIQITGPKRGIRMEAHVLIEFDLKIKKAGEVEDDLELIDCVASFSHRTSRHATANRRRIDGDYGAVDITYALLDSAAEATVQVGISELASQDNGLKLKAAAFYTSQLSGQFDLFDGIVAAEASDLSRVVVAVVKGGHLLVSLILSQTGGSDRRIVQSSCTFPVQKHGNRVSVLKLGLATIEVKVTWSTLDFPQSLLGPNCFKWEFMAAEVDYEGD</sequence>
<dbReference type="EMBL" id="JAUUTY010000005">
    <property type="protein sequence ID" value="KAK1630012.1"/>
    <property type="molecule type" value="Genomic_DNA"/>
</dbReference>
<organism evidence="3 4">
    <name type="scientific">Lolium multiflorum</name>
    <name type="common">Italian ryegrass</name>
    <name type="synonym">Lolium perenne subsp. multiflorum</name>
    <dbReference type="NCBI Taxonomy" id="4521"/>
    <lineage>
        <taxon>Eukaryota</taxon>
        <taxon>Viridiplantae</taxon>
        <taxon>Streptophyta</taxon>
        <taxon>Embryophyta</taxon>
        <taxon>Tracheophyta</taxon>
        <taxon>Spermatophyta</taxon>
        <taxon>Magnoliopsida</taxon>
        <taxon>Liliopsida</taxon>
        <taxon>Poales</taxon>
        <taxon>Poaceae</taxon>
        <taxon>BOP clade</taxon>
        <taxon>Pooideae</taxon>
        <taxon>Poodae</taxon>
        <taxon>Poeae</taxon>
        <taxon>Poeae Chloroplast Group 2 (Poeae type)</taxon>
        <taxon>Loliodinae</taxon>
        <taxon>Loliinae</taxon>
        <taxon>Lolium</taxon>
    </lineage>
</organism>
<dbReference type="PANTHER" id="PTHR33065:SF72">
    <property type="entry name" value="DUF6598 DOMAIN-CONTAINING PROTEIN"/>
    <property type="match status" value="1"/>
</dbReference>
<reference evidence="3" key="1">
    <citation type="submission" date="2023-07" db="EMBL/GenBank/DDBJ databases">
        <title>A chromosome-level genome assembly of Lolium multiflorum.</title>
        <authorList>
            <person name="Chen Y."/>
            <person name="Copetti D."/>
            <person name="Kolliker R."/>
            <person name="Studer B."/>
        </authorList>
    </citation>
    <scope>NUCLEOTIDE SEQUENCE</scope>
    <source>
        <strain evidence="3">02402/16</strain>
        <tissue evidence="3">Leaf</tissue>
    </source>
</reference>
<comment type="caution">
    <text evidence="3">The sequence shown here is derived from an EMBL/GenBank/DDBJ whole genome shotgun (WGS) entry which is preliminary data.</text>
</comment>
<accession>A0AAD8RT03</accession>
<dbReference type="Proteomes" id="UP001231189">
    <property type="component" value="Unassembled WGS sequence"/>
</dbReference>
<feature type="domain" description="DUF6598" evidence="2">
    <location>
        <begin position="130"/>
        <end position="367"/>
    </location>
</feature>
<dbReference type="InterPro" id="IPR046533">
    <property type="entry name" value="DUF6598"/>
</dbReference>
<feature type="compositionally biased region" description="Low complexity" evidence="1">
    <location>
        <begin position="36"/>
        <end position="54"/>
    </location>
</feature>
<dbReference type="AlphaFoldDB" id="A0AAD8RT03"/>
<evidence type="ECO:0000313" key="4">
    <source>
        <dbReference type="Proteomes" id="UP001231189"/>
    </source>
</evidence>
<gene>
    <name evidence="3" type="ORF">QYE76_004327</name>
</gene>
<evidence type="ECO:0000259" key="2">
    <source>
        <dbReference type="Pfam" id="PF20241"/>
    </source>
</evidence>
<feature type="region of interest" description="Disordered" evidence="1">
    <location>
        <begin position="1"/>
        <end position="61"/>
    </location>
</feature>
<dbReference type="PANTHER" id="PTHR33065">
    <property type="entry name" value="OS07G0486400 PROTEIN"/>
    <property type="match status" value="1"/>
</dbReference>
<proteinExistence type="predicted"/>
<evidence type="ECO:0000256" key="1">
    <source>
        <dbReference type="SAM" id="MobiDB-lite"/>
    </source>
</evidence>
<protein>
    <recommendedName>
        <fullName evidence="2">DUF6598 domain-containing protein</fullName>
    </recommendedName>
</protein>
<evidence type="ECO:0000313" key="3">
    <source>
        <dbReference type="EMBL" id="KAK1630012.1"/>
    </source>
</evidence>